<protein>
    <submittedName>
        <fullName evidence="2">VirK protein</fullName>
    </submittedName>
</protein>
<keyword evidence="1" id="KW-0732">Signal</keyword>
<dbReference type="Pfam" id="PF06903">
    <property type="entry name" value="VirK"/>
    <property type="match status" value="1"/>
</dbReference>
<accession>A0A0W1ALA6</accession>
<reference evidence="2 3" key="1">
    <citation type="submission" date="2015-11" db="EMBL/GenBank/DDBJ databases">
        <title>Genomic analysis of 38 Legionella species identifies large and diverse effector repertoires.</title>
        <authorList>
            <person name="Burstein D."/>
            <person name="Amaro F."/>
            <person name="Zusman T."/>
            <person name="Lifshitz Z."/>
            <person name="Cohen O."/>
            <person name="Gilbert J.A."/>
            <person name="Pupko T."/>
            <person name="Shuman H.A."/>
            <person name="Segal G."/>
        </authorList>
    </citation>
    <scope>NUCLEOTIDE SEQUENCE [LARGE SCALE GENOMIC DNA]</scope>
    <source>
        <strain evidence="2 3">ATCC 49508</strain>
    </source>
</reference>
<proteinExistence type="predicted"/>
<evidence type="ECO:0000256" key="1">
    <source>
        <dbReference type="SAM" id="SignalP"/>
    </source>
</evidence>
<dbReference type="Proteomes" id="UP000054662">
    <property type="component" value="Unassembled WGS sequence"/>
</dbReference>
<evidence type="ECO:0000313" key="3">
    <source>
        <dbReference type="Proteomes" id="UP000054662"/>
    </source>
</evidence>
<evidence type="ECO:0000313" key="2">
    <source>
        <dbReference type="EMBL" id="KTD82086.1"/>
    </source>
</evidence>
<dbReference type="InterPro" id="IPR010694">
    <property type="entry name" value="Uncharacterised_VirK"/>
</dbReference>
<dbReference type="RefSeq" id="WP_058491561.1">
    <property type="nucleotide sequence ID" value="NZ_CBCRUR010000013.1"/>
</dbReference>
<dbReference type="AlphaFoldDB" id="A0A0W1ALA6"/>
<comment type="caution">
    <text evidence="2">The sequence shown here is derived from an EMBL/GenBank/DDBJ whole genome shotgun (WGS) entry which is preliminary data.</text>
</comment>
<dbReference type="EMBL" id="LNZC01000001">
    <property type="protein sequence ID" value="KTD82086.1"/>
    <property type="molecule type" value="Genomic_DNA"/>
</dbReference>
<keyword evidence="3" id="KW-1185">Reference proteome</keyword>
<organism evidence="2 3">
    <name type="scientific">Legionella worsleiensis</name>
    <dbReference type="NCBI Taxonomy" id="45076"/>
    <lineage>
        <taxon>Bacteria</taxon>
        <taxon>Pseudomonadati</taxon>
        <taxon>Pseudomonadota</taxon>
        <taxon>Gammaproteobacteria</taxon>
        <taxon>Legionellales</taxon>
        <taxon>Legionellaceae</taxon>
        <taxon>Legionella</taxon>
    </lineage>
</organism>
<name>A0A0W1ALA6_9GAMM</name>
<dbReference type="OrthoDB" id="5648797at2"/>
<gene>
    <name evidence="2" type="ORF">Lwor_0006</name>
</gene>
<feature type="chain" id="PRO_5006919926" evidence="1">
    <location>
        <begin position="19"/>
        <end position="145"/>
    </location>
</feature>
<sequence length="145" mass="16263">MKKLITLTLMCSALNTYANQLDSYEKINNAITKGRLVRIVVDYAKCTGTNKNYKMAHYNSAYTPNEIAVNNDAGYIAASMLHFTLNHPQFPGQAVYEFNRYTIASNGTVAVSFTPLNATNYTPLSDKITFECKINESAHFFAKNR</sequence>
<feature type="signal peptide" evidence="1">
    <location>
        <begin position="1"/>
        <end position="18"/>
    </location>
</feature>
<dbReference type="PATRIC" id="fig|45076.6.peg.6"/>